<proteinExistence type="predicted"/>
<protein>
    <submittedName>
        <fullName evidence="1">VRR-NUC domain-containing protein</fullName>
    </submittedName>
</protein>
<dbReference type="EMBL" id="JAJHJB010000015">
    <property type="protein sequence ID" value="MCC5466122.1"/>
    <property type="molecule type" value="Genomic_DNA"/>
</dbReference>
<reference evidence="1" key="1">
    <citation type="submission" date="2021-11" db="EMBL/GenBank/DDBJ databases">
        <title>Description of a new species Pelosinus isolated from the bottom sediments of Lake Baikal.</title>
        <authorList>
            <person name="Zakharyuk A."/>
        </authorList>
    </citation>
    <scope>NUCLEOTIDE SEQUENCE</scope>
    <source>
        <strain evidence="1">Bkl1</strain>
    </source>
</reference>
<dbReference type="RefSeq" id="WP_229535307.1">
    <property type="nucleotide sequence ID" value="NZ_JAJHJB010000015.1"/>
</dbReference>
<evidence type="ECO:0000313" key="1">
    <source>
        <dbReference type="EMBL" id="MCC5466122.1"/>
    </source>
</evidence>
<comment type="caution">
    <text evidence="1">The sequence shown here is derived from an EMBL/GenBank/DDBJ whole genome shotgun (WGS) entry which is preliminary data.</text>
</comment>
<dbReference type="Gene3D" id="3.40.1350.10">
    <property type="match status" value="1"/>
</dbReference>
<keyword evidence="2" id="KW-1185">Reference proteome</keyword>
<dbReference type="Proteomes" id="UP001165492">
    <property type="component" value="Unassembled WGS sequence"/>
</dbReference>
<evidence type="ECO:0000313" key="2">
    <source>
        <dbReference type="Proteomes" id="UP001165492"/>
    </source>
</evidence>
<accession>A0ABS8HT52</accession>
<gene>
    <name evidence="1" type="ORF">LMF89_12220</name>
</gene>
<organism evidence="1 2">
    <name type="scientific">Pelosinus baikalensis</name>
    <dbReference type="NCBI Taxonomy" id="2892015"/>
    <lineage>
        <taxon>Bacteria</taxon>
        <taxon>Bacillati</taxon>
        <taxon>Bacillota</taxon>
        <taxon>Negativicutes</taxon>
        <taxon>Selenomonadales</taxon>
        <taxon>Sporomusaceae</taxon>
        <taxon>Pelosinus</taxon>
    </lineage>
</organism>
<dbReference type="InterPro" id="IPR011856">
    <property type="entry name" value="tRNA_endonuc-like_dom_sf"/>
</dbReference>
<name>A0ABS8HT52_9FIRM</name>
<sequence>MTKSEHDIQNEVRIAISENSLGVCFRANVGVAWVGNKIIKQKDGSILIKEPRPFKTGLPEGFSDLLIIQSLVVTPEMVGQQVAQASFLEIKKLTGKPSSAQLNFIEQMQRLGAKAGVARSVEDALSILEI</sequence>